<protein>
    <submittedName>
        <fullName evidence="1">Phosphoglycerate mutase</fullName>
    </submittedName>
</protein>
<dbReference type="CDD" id="cd07040">
    <property type="entry name" value="HP"/>
    <property type="match status" value="1"/>
</dbReference>
<reference evidence="1 2" key="1">
    <citation type="journal article" date="2012" name="J. Bacteriol.">
        <title>Genome sequence of an alkane-degrading bacterium, Alcanivorax pacificus type strain W11-5, isolated from deep sea sediment.</title>
        <authorList>
            <person name="Lai Q."/>
            <person name="Shao Z."/>
        </authorList>
    </citation>
    <scope>NUCLEOTIDE SEQUENCE [LARGE SCALE GENOMIC DNA]</scope>
    <source>
        <strain evidence="1 2">W11-5</strain>
    </source>
</reference>
<accession>A0A0B4XMF9</accession>
<proteinExistence type="predicted"/>
<gene>
    <name evidence="1" type="ORF">S7S_07095</name>
</gene>
<sequence length="240" mass="26180">MARLHPRLEAAFELLPDQHAVHLLTRHSVREQAQNGFADYRLPLTPEGVALARDWGARLPRPVSAFYSSPVGRCLDTARAMHEGGLAAGLVDGPLTLEQVSDLVEPGCYVQDIRLAGPLFFELGVVGFINRHLAGGLDGVLSPADGLGKLTRYLHARQPPAGSMAVHVTHDTILAAFTAGLRARDEISDEDWPWMMEGLWLWFEAGHLHWIWRGEPGRITVHHLALAPDLSPVPSTPAGA</sequence>
<keyword evidence="2" id="KW-1185">Reference proteome</keyword>
<evidence type="ECO:0000313" key="2">
    <source>
        <dbReference type="Proteomes" id="UP000006764"/>
    </source>
</evidence>
<name>A0A0B4XMF9_9GAMM</name>
<dbReference type="STRING" id="391936.S7S_07095"/>
<dbReference type="Pfam" id="PF00300">
    <property type="entry name" value="His_Phos_1"/>
    <property type="match status" value="1"/>
</dbReference>
<dbReference type="EMBL" id="CP004387">
    <property type="protein sequence ID" value="AJD47835.1"/>
    <property type="molecule type" value="Genomic_DNA"/>
</dbReference>
<dbReference type="OrthoDB" id="1428641at2"/>
<dbReference type="KEGG" id="apac:S7S_07095"/>
<dbReference type="RefSeq" id="WP_008739296.1">
    <property type="nucleotide sequence ID" value="NZ_CP004387.1"/>
</dbReference>
<dbReference type="Gene3D" id="3.40.50.1240">
    <property type="entry name" value="Phosphoglycerate mutase-like"/>
    <property type="match status" value="1"/>
</dbReference>
<dbReference type="AlphaFoldDB" id="A0A0B4XMF9"/>
<dbReference type="InterPro" id="IPR029033">
    <property type="entry name" value="His_PPase_superfam"/>
</dbReference>
<dbReference type="InterPro" id="IPR013078">
    <property type="entry name" value="His_Pase_superF_clade-1"/>
</dbReference>
<evidence type="ECO:0000313" key="1">
    <source>
        <dbReference type="EMBL" id="AJD47835.1"/>
    </source>
</evidence>
<dbReference type="HOGENOM" id="CLU_085706_0_0_6"/>
<dbReference type="Proteomes" id="UP000006764">
    <property type="component" value="Chromosome"/>
</dbReference>
<organism evidence="1 2">
    <name type="scientific">Isoalcanivorax pacificus W11-5</name>
    <dbReference type="NCBI Taxonomy" id="391936"/>
    <lineage>
        <taxon>Bacteria</taxon>
        <taxon>Pseudomonadati</taxon>
        <taxon>Pseudomonadota</taxon>
        <taxon>Gammaproteobacteria</taxon>
        <taxon>Oceanospirillales</taxon>
        <taxon>Alcanivoracaceae</taxon>
        <taxon>Isoalcanivorax</taxon>
    </lineage>
</organism>
<dbReference type="SUPFAM" id="SSF53254">
    <property type="entry name" value="Phosphoglycerate mutase-like"/>
    <property type="match status" value="1"/>
</dbReference>